<keyword evidence="2" id="KW-1185">Reference proteome</keyword>
<organism evidence="1 2">
    <name type="scientific">Endomicrobium trichonymphae</name>
    <dbReference type="NCBI Taxonomy" id="1408204"/>
    <lineage>
        <taxon>Bacteria</taxon>
        <taxon>Pseudomonadati</taxon>
        <taxon>Elusimicrobiota</taxon>
        <taxon>Endomicrobiia</taxon>
        <taxon>Endomicrobiales</taxon>
        <taxon>Endomicrobiaceae</taxon>
        <taxon>Candidatus Endomicrobiellum</taxon>
    </lineage>
</organism>
<accession>A0A1E5IH64</accession>
<evidence type="ECO:0000313" key="1">
    <source>
        <dbReference type="EMBL" id="OEG69839.1"/>
    </source>
</evidence>
<proteinExistence type="predicted"/>
<sequence length="82" mass="9396">MLRGEAFETSSLSFTSKTASFINNLTADLLGRCMLNLSFFNLQSGEKLPFPVMRCNFLFFTDFMQGLEISKTIYLELCFPLF</sequence>
<dbReference type="Proteomes" id="UP000095237">
    <property type="component" value="Unassembled WGS sequence"/>
</dbReference>
<comment type="caution">
    <text evidence="1">The sequence shown here is derived from an EMBL/GenBank/DDBJ whole genome shotgun (WGS) entry which is preliminary data.</text>
</comment>
<protein>
    <submittedName>
        <fullName evidence="1">Uncharacterized protein</fullName>
    </submittedName>
</protein>
<dbReference type="EMBL" id="LNVX01000547">
    <property type="protein sequence ID" value="OEG69839.1"/>
    <property type="molecule type" value="Genomic_DNA"/>
</dbReference>
<gene>
    <name evidence="1" type="ORF">ATZ36_07315</name>
</gene>
<dbReference type="AlphaFoldDB" id="A0A1E5IH64"/>
<name>A0A1E5IH64_ENDTX</name>
<reference evidence="1 2" key="1">
    <citation type="submission" date="2015-11" db="EMBL/GenBank/DDBJ databases">
        <title>Evidence for parallel genomic evolution in an endosymbiosis of termite gut flagellates.</title>
        <authorList>
            <person name="Zheng H."/>
        </authorList>
    </citation>
    <scope>NUCLEOTIDE SEQUENCE [LARGE SCALE GENOMIC DNA]</scope>
    <source>
        <strain evidence="1 2">CET450</strain>
    </source>
</reference>
<evidence type="ECO:0000313" key="2">
    <source>
        <dbReference type="Proteomes" id="UP000095237"/>
    </source>
</evidence>